<dbReference type="Pfam" id="PF22818">
    <property type="entry name" value="ApeI-like"/>
    <property type="match status" value="1"/>
</dbReference>
<protein>
    <recommendedName>
        <fullName evidence="1">ApeI dehydratase-like domain-containing protein</fullName>
    </recommendedName>
</protein>
<evidence type="ECO:0000313" key="2">
    <source>
        <dbReference type="EMBL" id="MBU3826547.1"/>
    </source>
</evidence>
<sequence>MSTLLPKDFALLSCSKDSLQAQCTLSPSLPWFKGHFPHCPILPGVAELYLLDAAVKLGWGEQCHLAGFSQLKFFCPLSPGARVRLEVSALKASRWRFALYSGATEQLCAKGEFTLC</sequence>
<dbReference type="Gene3D" id="3.10.129.10">
    <property type="entry name" value="Hotdog Thioesterase"/>
    <property type="match status" value="1"/>
</dbReference>
<evidence type="ECO:0000259" key="1">
    <source>
        <dbReference type="Pfam" id="PF22818"/>
    </source>
</evidence>
<dbReference type="AlphaFoldDB" id="A0A9E2NRW8"/>
<dbReference type="EMBL" id="JAHLFG010000037">
    <property type="protein sequence ID" value="MBU3826547.1"/>
    <property type="molecule type" value="Genomic_DNA"/>
</dbReference>
<dbReference type="Proteomes" id="UP000824150">
    <property type="component" value="Unassembled WGS sequence"/>
</dbReference>
<name>A0A9E2NRW8_9GAMM</name>
<reference evidence="2" key="2">
    <citation type="submission" date="2021-04" db="EMBL/GenBank/DDBJ databases">
        <authorList>
            <person name="Gilroy R."/>
        </authorList>
    </citation>
    <scope>NUCLEOTIDE SEQUENCE</scope>
    <source>
        <strain evidence="2">687</strain>
    </source>
</reference>
<reference evidence="2" key="1">
    <citation type="journal article" date="2021" name="PeerJ">
        <title>Extensive microbial diversity within the chicken gut microbiome revealed by metagenomics and culture.</title>
        <authorList>
            <person name="Gilroy R."/>
            <person name="Ravi A."/>
            <person name="Getino M."/>
            <person name="Pursley I."/>
            <person name="Horton D.L."/>
            <person name="Alikhan N.F."/>
            <person name="Baker D."/>
            <person name="Gharbi K."/>
            <person name="Hall N."/>
            <person name="Watson M."/>
            <person name="Adriaenssens E.M."/>
            <person name="Foster-Nyarko E."/>
            <person name="Jarju S."/>
            <person name="Secka A."/>
            <person name="Antonio M."/>
            <person name="Oren A."/>
            <person name="Chaudhuri R.R."/>
            <person name="La Ragione R."/>
            <person name="Hildebrand F."/>
            <person name="Pallen M.J."/>
        </authorList>
    </citation>
    <scope>NUCLEOTIDE SEQUENCE</scope>
    <source>
        <strain evidence="2">687</strain>
    </source>
</reference>
<feature type="domain" description="ApeI dehydratase-like" evidence="1">
    <location>
        <begin position="15"/>
        <end position="111"/>
    </location>
</feature>
<comment type="caution">
    <text evidence="2">The sequence shown here is derived from an EMBL/GenBank/DDBJ whole genome shotgun (WGS) entry which is preliminary data.</text>
</comment>
<evidence type="ECO:0000313" key="3">
    <source>
        <dbReference type="Proteomes" id="UP000824150"/>
    </source>
</evidence>
<accession>A0A9E2NRW8</accession>
<dbReference type="SUPFAM" id="SSF54637">
    <property type="entry name" value="Thioesterase/thiol ester dehydrase-isomerase"/>
    <property type="match status" value="1"/>
</dbReference>
<dbReference type="InterPro" id="IPR054545">
    <property type="entry name" value="ApeI-like"/>
</dbReference>
<organism evidence="2 3">
    <name type="scientific">Candidatus Anaerobiospirillum merdipullorum</name>
    <dbReference type="NCBI Taxonomy" id="2838450"/>
    <lineage>
        <taxon>Bacteria</taxon>
        <taxon>Pseudomonadati</taxon>
        <taxon>Pseudomonadota</taxon>
        <taxon>Gammaproteobacteria</taxon>
        <taxon>Aeromonadales</taxon>
        <taxon>Succinivibrionaceae</taxon>
        <taxon>Anaerobiospirillum</taxon>
    </lineage>
</organism>
<gene>
    <name evidence="2" type="ORF">IAA31_03555</name>
</gene>
<dbReference type="InterPro" id="IPR029069">
    <property type="entry name" value="HotDog_dom_sf"/>
</dbReference>
<proteinExistence type="predicted"/>